<evidence type="ECO:0000259" key="1">
    <source>
        <dbReference type="Pfam" id="PF26136"/>
    </source>
</evidence>
<reference evidence="2" key="1">
    <citation type="submission" date="2021-01" db="EMBL/GenBank/DDBJ databases">
        <title>Whole genome shotgun sequence of Rhizocola hellebori NBRC 109834.</title>
        <authorList>
            <person name="Komaki H."/>
            <person name="Tamura T."/>
        </authorList>
    </citation>
    <scope>NUCLEOTIDE SEQUENCE</scope>
    <source>
        <strain evidence="2">NBRC 109834</strain>
    </source>
</reference>
<dbReference type="EMBL" id="BONY01000035">
    <property type="protein sequence ID" value="GIH07235.1"/>
    <property type="molecule type" value="Genomic_DNA"/>
</dbReference>
<dbReference type="InterPro" id="IPR058711">
    <property type="entry name" value="SCO6045-like_C"/>
</dbReference>
<sequence length="143" mass="15853">MNLAERQAALVAALVAGADAPEGFDTRHLAAARAALLAKRAEEVRQVWPALCAAYGPQWAGVFARWADSRPPQGALRDGWDFALDHPPTAGGMVELRIRQATWVRPRSGPLRRRRLPMIRWCASETSRHRIALQLAGRIYLLP</sequence>
<evidence type="ECO:0000313" key="2">
    <source>
        <dbReference type="EMBL" id="GIH07235.1"/>
    </source>
</evidence>
<dbReference type="AlphaFoldDB" id="A0A8J3QCP0"/>
<feature type="domain" description="SCO6045-like C-terminal" evidence="1">
    <location>
        <begin position="4"/>
        <end position="84"/>
    </location>
</feature>
<keyword evidence="3" id="KW-1185">Reference proteome</keyword>
<dbReference type="RefSeq" id="WP_203911034.1">
    <property type="nucleotide sequence ID" value="NZ_BONY01000035.1"/>
</dbReference>
<dbReference type="Pfam" id="PF26136">
    <property type="entry name" value="SCO6045_C"/>
    <property type="match status" value="1"/>
</dbReference>
<protein>
    <recommendedName>
        <fullName evidence="1">SCO6045-like C-terminal domain-containing protein</fullName>
    </recommendedName>
</protein>
<name>A0A8J3QCP0_9ACTN</name>
<comment type="caution">
    <text evidence="2">The sequence shown here is derived from an EMBL/GenBank/DDBJ whole genome shotgun (WGS) entry which is preliminary data.</text>
</comment>
<dbReference type="Proteomes" id="UP000612899">
    <property type="component" value="Unassembled WGS sequence"/>
</dbReference>
<gene>
    <name evidence="2" type="ORF">Rhe02_53020</name>
</gene>
<proteinExistence type="predicted"/>
<accession>A0A8J3QCP0</accession>
<organism evidence="2 3">
    <name type="scientific">Rhizocola hellebori</name>
    <dbReference type="NCBI Taxonomy" id="1392758"/>
    <lineage>
        <taxon>Bacteria</taxon>
        <taxon>Bacillati</taxon>
        <taxon>Actinomycetota</taxon>
        <taxon>Actinomycetes</taxon>
        <taxon>Micromonosporales</taxon>
        <taxon>Micromonosporaceae</taxon>
        <taxon>Rhizocola</taxon>
    </lineage>
</organism>
<evidence type="ECO:0000313" key="3">
    <source>
        <dbReference type="Proteomes" id="UP000612899"/>
    </source>
</evidence>